<dbReference type="Gene3D" id="1.20.58.1420">
    <property type="entry name" value="Dsl1p vesicle tethering complex, Tip20p subunit, domain B"/>
    <property type="match status" value="1"/>
</dbReference>
<dbReference type="PANTHER" id="PTHR13520:SF0">
    <property type="entry name" value="RAD50-INTERACTING PROTEIN 1"/>
    <property type="match status" value="1"/>
</dbReference>
<reference evidence="3" key="1">
    <citation type="journal article" date="2021" name="Genome Biol. Evol.">
        <title>A High-Quality Reference Genome for a Parasitic Bivalve with Doubly Uniparental Inheritance (Bivalvia: Unionida).</title>
        <authorList>
            <person name="Smith C.H."/>
        </authorList>
    </citation>
    <scope>NUCLEOTIDE SEQUENCE</scope>
    <source>
        <strain evidence="3">CHS0354</strain>
    </source>
</reference>
<evidence type="ECO:0000256" key="1">
    <source>
        <dbReference type="ARBA" id="ARBA00061158"/>
    </source>
</evidence>
<organism evidence="3 4">
    <name type="scientific">Potamilus streckersoni</name>
    <dbReference type="NCBI Taxonomy" id="2493646"/>
    <lineage>
        <taxon>Eukaryota</taxon>
        <taxon>Metazoa</taxon>
        <taxon>Spiralia</taxon>
        <taxon>Lophotrochozoa</taxon>
        <taxon>Mollusca</taxon>
        <taxon>Bivalvia</taxon>
        <taxon>Autobranchia</taxon>
        <taxon>Heteroconchia</taxon>
        <taxon>Palaeoheterodonta</taxon>
        <taxon>Unionida</taxon>
        <taxon>Unionoidea</taxon>
        <taxon>Unionidae</taxon>
        <taxon>Ambleminae</taxon>
        <taxon>Lampsilini</taxon>
        <taxon>Potamilus</taxon>
    </lineage>
</organism>
<reference evidence="3" key="2">
    <citation type="journal article" date="2021" name="Genome Biol. Evol.">
        <title>Developing a high-quality reference genome for a parasitic bivalve with doubly uniparental inheritance (Bivalvia: Unionida).</title>
        <authorList>
            <person name="Smith C.H."/>
        </authorList>
    </citation>
    <scope>NUCLEOTIDE SEQUENCE</scope>
    <source>
        <strain evidence="3">CHS0354</strain>
        <tissue evidence="3">Mantle</tissue>
    </source>
</reference>
<name>A0AAE0VNR8_9BIVA</name>
<keyword evidence="4" id="KW-1185">Reference proteome</keyword>
<dbReference type="Gene3D" id="1.20.58.670">
    <property type="entry name" value="Dsl1p vesicle tethering complex, Tip20p subunit, domain D"/>
    <property type="match status" value="1"/>
</dbReference>
<dbReference type="GO" id="GO:0006890">
    <property type="term" value="P:retrograde vesicle-mediated transport, Golgi to endoplasmic reticulum"/>
    <property type="evidence" value="ECO:0007669"/>
    <property type="project" value="InterPro"/>
</dbReference>
<reference evidence="3" key="3">
    <citation type="submission" date="2023-05" db="EMBL/GenBank/DDBJ databases">
        <authorList>
            <person name="Smith C.H."/>
        </authorList>
    </citation>
    <scope>NUCLEOTIDE SEQUENCE</scope>
    <source>
        <strain evidence="3">CHS0354</strain>
        <tissue evidence="3">Mantle</tissue>
    </source>
</reference>
<comment type="similarity">
    <text evidence="1">Belongs to the RINT1 family.</text>
</comment>
<gene>
    <name evidence="3" type="ORF">CHS0354_039464</name>
</gene>
<sequence length="812" mass="94057">MAASFEKSAVDEYVINLINSVFGDNVKNISKVKEVYEKYVDTKTSLESKLSLASSEVPTEIENALRNAEAVKQEIQCLGKQKESLHKEIQDHVSTLQPVVEEMTKLTHKIQELEKLSKYLSCIVRVDELSSEIQNSLLIENVTKSVSIFQKLTSLYTTLHSSQCINLVSFAKETMLFWYKILRDKIAREFEDVLKLLNWPLIVTTIKTPPVNNPVETREKMDHLFKQLLQLQLPNSLNYEGQTSSAGVAHILGLKPPILPLQLMLKSMRKRFKYHFYGKKQTNDLGKPEWYFTQVLSWIRDHRDFLDQRIQPLFNEAGRQSIDAKLEFMRGVVSLVIEKLDSDLPDLMYDEHKFSHLVDEALLFDRELRMSYGYPSSYPSSLHVLTEGLAFDKWISVEKKFAIEKLDFMMSSSTAWKSQYKDIADIDEMKVPECGESFMTLMLTITDRYKSLPHPAHKIQFLDLQLELLEDFRIRLVQVMKDVTHSPLGDRYCAILNTTYYISEVLREWSELVFFVQLQYYKTQFQNQSRISGNQPKSQHSVSMDRSNFVDAMETSDLDESSLPLESTVFEDMIQLFDRMRHDMLKTIVYHVFTDVEARIKPYRDARWLALPSQKDVVLGLSTSACEMLLVLKDHLLEVGQKISKPLFTSFWEKLAEKLNRLIYEEVILPNHFNEGGSAQLQFDMTRNLFPLFGEYTQRPESYFRDVKEACILLNLKLGSALLLNEVLTKSSQKTKKSDKSNDSDAKGALHEFSLTVRSLAVRVLKQPTEDGEKAKYRECYHRIKPMGPILNTAYTQYHSDEEECFISTLNM</sequence>
<dbReference type="AlphaFoldDB" id="A0AAE0VNR8"/>
<dbReference type="GO" id="GO:0006888">
    <property type="term" value="P:endoplasmic reticulum to Golgi vesicle-mediated transport"/>
    <property type="evidence" value="ECO:0007669"/>
    <property type="project" value="InterPro"/>
</dbReference>
<protein>
    <recommendedName>
        <fullName evidence="5">RAD50-interacting protein 1</fullName>
    </recommendedName>
</protein>
<evidence type="ECO:0000313" key="3">
    <source>
        <dbReference type="EMBL" id="KAK3583637.1"/>
    </source>
</evidence>
<dbReference type="EMBL" id="JAEAOA010002306">
    <property type="protein sequence ID" value="KAK3583637.1"/>
    <property type="molecule type" value="Genomic_DNA"/>
</dbReference>
<dbReference type="Pfam" id="PF04437">
    <property type="entry name" value="RINT1_TIP1"/>
    <property type="match status" value="1"/>
</dbReference>
<dbReference type="InterPro" id="IPR042042">
    <property type="entry name" value="Tip20p_domB"/>
</dbReference>
<dbReference type="InterPro" id="IPR042044">
    <property type="entry name" value="EXOC6PINT-1/Sec15/Tip20_C_dom2"/>
</dbReference>
<comment type="caution">
    <text evidence="3">The sequence shown here is derived from an EMBL/GenBank/DDBJ whole genome shotgun (WGS) entry which is preliminary data.</text>
</comment>
<dbReference type="GO" id="GO:0060628">
    <property type="term" value="P:regulation of ER to Golgi vesicle-mediated transport"/>
    <property type="evidence" value="ECO:0007669"/>
    <property type="project" value="TreeGrafter"/>
</dbReference>
<dbReference type="Proteomes" id="UP001195483">
    <property type="component" value="Unassembled WGS sequence"/>
</dbReference>
<evidence type="ECO:0008006" key="5">
    <source>
        <dbReference type="Google" id="ProtNLM"/>
    </source>
</evidence>
<keyword evidence="2" id="KW-0175">Coiled coil</keyword>
<accession>A0AAE0VNR8</accession>
<dbReference type="InterPro" id="IPR007528">
    <property type="entry name" value="RINT1_Tip20"/>
</dbReference>
<proteinExistence type="inferred from homology"/>
<dbReference type="GO" id="GO:0070939">
    <property type="term" value="C:Dsl1/NZR complex"/>
    <property type="evidence" value="ECO:0007669"/>
    <property type="project" value="InterPro"/>
</dbReference>
<feature type="coiled-coil region" evidence="2">
    <location>
        <begin position="61"/>
        <end position="88"/>
    </location>
</feature>
<dbReference type="PANTHER" id="PTHR13520">
    <property type="entry name" value="RAD50-INTERACTING PROTEIN 1 RINT-1"/>
    <property type="match status" value="1"/>
</dbReference>
<evidence type="ECO:0000313" key="4">
    <source>
        <dbReference type="Proteomes" id="UP001195483"/>
    </source>
</evidence>
<dbReference type="FunFam" id="1.20.58.670:FF:000003">
    <property type="entry name" value="RAD50-interacting protein 1"/>
    <property type="match status" value="1"/>
</dbReference>
<evidence type="ECO:0000256" key="2">
    <source>
        <dbReference type="SAM" id="Coils"/>
    </source>
</evidence>
<dbReference type="PROSITE" id="PS51386">
    <property type="entry name" value="RINT1_TIP20"/>
    <property type="match status" value="1"/>
</dbReference>